<reference evidence="3 4" key="1">
    <citation type="submission" date="2024-09" db="EMBL/GenBank/DDBJ databases">
        <authorList>
            <person name="Sun Q."/>
            <person name="Mori K."/>
        </authorList>
    </citation>
    <scope>NUCLEOTIDE SEQUENCE [LARGE SCALE GENOMIC DNA]</scope>
    <source>
        <strain evidence="3 4">JCM 12763</strain>
    </source>
</reference>
<evidence type="ECO:0000256" key="1">
    <source>
        <dbReference type="SAM" id="MobiDB-lite"/>
    </source>
</evidence>
<feature type="domain" description="Helix-turn-helix type 11" evidence="2">
    <location>
        <begin position="23"/>
        <end position="62"/>
    </location>
</feature>
<dbReference type="PANTHER" id="PTHR30363:SF28">
    <property type="entry name" value="TRANSCRIPTIONAL REGULATORY PROTEIN-RELATED"/>
    <property type="match status" value="1"/>
</dbReference>
<gene>
    <name evidence="3" type="ORF">ACFFN0_00530</name>
</gene>
<comment type="caution">
    <text evidence="3">The sequence shown here is derived from an EMBL/GenBank/DDBJ whole genome shotgun (WGS) entry which is preliminary data.</text>
</comment>
<dbReference type="InterPro" id="IPR050313">
    <property type="entry name" value="Carb_Metab_HTH_regulators"/>
</dbReference>
<dbReference type="RefSeq" id="WP_141338759.1">
    <property type="nucleotide sequence ID" value="NZ_JBHMAX010000001.1"/>
</dbReference>
<dbReference type="EMBL" id="JBHMAX010000001">
    <property type="protein sequence ID" value="MFB9730529.1"/>
    <property type="molecule type" value="Genomic_DNA"/>
</dbReference>
<dbReference type="InterPro" id="IPR013196">
    <property type="entry name" value="HTH_11"/>
</dbReference>
<accession>A0ABV5UYC3</accession>
<feature type="region of interest" description="Disordered" evidence="1">
    <location>
        <begin position="231"/>
        <end position="279"/>
    </location>
</feature>
<dbReference type="InterPro" id="IPR036388">
    <property type="entry name" value="WH-like_DNA-bd_sf"/>
</dbReference>
<keyword evidence="4" id="KW-1185">Reference proteome</keyword>
<evidence type="ECO:0000259" key="2">
    <source>
        <dbReference type="Pfam" id="PF08279"/>
    </source>
</evidence>
<dbReference type="Pfam" id="PF08279">
    <property type="entry name" value="HTH_11"/>
    <property type="match status" value="1"/>
</dbReference>
<evidence type="ECO:0000313" key="4">
    <source>
        <dbReference type="Proteomes" id="UP001589613"/>
    </source>
</evidence>
<dbReference type="InterPro" id="IPR036390">
    <property type="entry name" value="WH_DNA-bd_sf"/>
</dbReference>
<dbReference type="CDD" id="cd00090">
    <property type="entry name" value="HTH_ARSR"/>
    <property type="match status" value="1"/>
</dbReference>
<organism evidence="3 4">
    <name type="scientific">Ornithinimicrobium kibberense</name>
    <dbReference type="NCBI Taxonomy" id="282060"/>
    <lineage>
        <taxon>Bacteria</taxon>
        <taxon>Bacillati</taxon>
        <taxon>Actinomycetota</taxon>
        <taxon>Actinomycetes</taxon>
        <taxon>Micrococcales</taxon>
        <taxon>Ornithinimicrobiaceae</taxon>
        <taxon>Ornithinimicrobium</taxon>
    </lineage>
</organism>
<name>A0ABV5UYC3_9MICO</name>
<dbReference type="InterPro" id="IPR011991">
    <property type="entry name" value="ArsR-like_HTH"/>
</dbReference>
<dbReference type="Gene3D" id="1.10.10.10">
    <property type="entry name" value="Winged helix-like DNA-binding domain superfamily/Winged helix DNA-binding domain"/>
    <property type="match status" value="1"/>
</dbReference>
<evidence type="ECO:0000313" key="3">
    <source>
        <dbReference type="EMBL" id="MFB9730529.1"/>
    </source>
</evidence>
<proteinExistence type="predicted"/>
<dbReference type="Proteomes" id="UP001589613">
    <property type="component" value="Unassembled WGS sequence"/>
</dbReference>
<sequence length="279" mass="29496">MVNLVEVQAESRTRDRVRRAVGERGPVSASALAKELGLTAAAVRRHLDALEHDGVIVEHVPSGGAPRGRGRPARAYVLTAEGQDQFTTAYDGVATAALHYLADTVGEQAVESFADQQVVELEGRLRAAMDRHLAASGADPDDLDARASALAAALSEEGYAASARPVGPGAGPAGIQLCQGHCPVRSVASEFRQFCEAETEAISRILGVHVQRLATLAGGEHVCTTFVPTGALGAREPTSQERARARPYVIPRAELDTPGPRSTPTTPTHDHHADERSER</sequence>
<feature type="compositionally biased region" description="Low complexity" evidence="1">
    <location>
        <begin position="257"/>
        <end position="267"/>
    </location>
</feature>
<dbReference type="PANTHER" id="PTHR30363">
    <property type="entry name" value="HTH-TYPE TRANSCRIPTIONAL REGULATOR SRLR-RELATED"/>
    <property type="match status" value="1"/>
</dbReference>
<feature type="compositionally biased region" description="Basic and acidic residues" evidence="1">
    <location>
        <begin position="268"/>
        <end position="279"/>
    </location>
</feature>
<dbReference type="SUPFAM" id="SSF46785">
    <property type="entry name" value="Winged helix' DNA-binding domain"/>
    <property type="match status" value="1"/>
</dbReference>
<protein>
    <submittedName>
        <fullName evidence="3">Helix-turn-helix transcriptional regulator</fullName>
    </submittedName>
</protein>